<protein>
    <submittedName>
        <fullName evidence="1">Uncharacterized protein</fullName>
    </submittedName>
</protein>
<evidence type="ECO:0000313" key="1">
    <source>
        <dbReference type="EMBL" id="MCI79827.1"/>
    </source>
</evidence>
<reference evidence="1 2" key="1">
    <citation type="journal article" date="2018" name="Front. Plant Sci.">
        <title>Red Clover (Trifolium pratense) and Zigzag Clover (T. medium) - A Picture of Genomic Similarities and Differences.</title>
        <authorList>
            <person name="Dluhosova J."/>
            <person name="Istvanek J."/>
            <person name="Nedelnik J."/>
            <person name="Repkova J."/>
        </authorList>
    </citation>
    <scope>NUCLEOTIDE SEQUENCE [LARGE SCALE GENOMIC DNA]</scope>
    <source>
        <strain evidence="2">cv. 10/8</strain>
        <tissue evidence="1">Leaf</tissue>
    </source>
</reference>
<evidence type="ECO:0000313" key="2">
    <source>
        <dbReference type="Proteomes" id="UP000265520"/>
    </source>
</evidence>
<accession>A0A392UVH1</accession>
<dbReference type="AlphaFoldDB" id="A0A392UVH1"/>
<comment type="caution">
    <text evidence="1">The sequence shown here is derived from an EMBL/GenBank/DDBJ whole genome shotgun (WGS) entry which is preliminary data.</text>
</comment>
<dbReference type="EMBL" id="LXQA010982183">
    <property type="protein sequence ID" value="MCI79827.1"/>
    <property type="molecule type" value="Genomic_DNA"/>
</dbReference>
<dbReference type="Proteomes" id="UP000265520">
    <property type="component" value="Unassembled WGS sequence"/>
</dbReference>
<sequence>MPVVVKSMLMVSAVAKLLVPSTVTLRVSVHRAMK</sequence>
<organism evidence="1 2">
    <name type="scientific">Trifolium medium</name>
    <dbReference type="NCBI Taxonomy" id="97028"/>
    <lineage>
        <taxon>Eukaryota</taxon>
        <taxon>Viridiplantae</taxon>
        <taxon>Streptophyta</taxon>
        <taxon>Embryophyta</taxon>
        <taxon>Tracheophyta</taxon>
        <taxon>Spermatophyta</taxon>
        <taxon>Magnoliopsida</taxon>
        <taxon>eudicotyledons</taxon>
        <taxon>Gunneridae</taxon>
        <taxon>Pentapetalae</taxon>
        <taxon>rosids</taxon>
        <taxon>fabids</taxon>
        <taxon>Fabales</taxon>
        <taxon>Fabaceae</taxon>
        <taxon>Papilionoideae</taxon>
        <taxon>50 kb inversion clade</taxon>
        <taxon>NPAAA clade</taxon>
        <taxon>Hologalegina</taxon>
        <taxon>IRL clade</taxon>
        <taxon>Trifolieae</taxon>
        <taxon>Trifolium</taxon>
    </lineage>
</organism>
<keyword evidence="2" id="KW-1185">Reference proteome</keyword>
<proteinExistence type="predicted"/>
<name>A0A392UVH1_9FABA</name>